<organism evidence="6 7">
    <name type="scientific">Paenibacillus rhizosphaerae</name>
    <dbReference type="NCBI Taxonomy" id="297318"/>
    <lineage>
        <taxon>Bacteria</taxon>
        <taxon>Bacillati</taxon>
        <taxon>Bacillota</taxon>
        <taxon>Bacilli</taxon>
        <taxon>Bacillales</taxon>
        <taxon>Paenibacillaceae</taxon>
        <taxon>Paenibacillus</taxon>
    </lineage>
</organism>
<dbReference type="InterPro" id="IPR009057">
    <property type="entry name" value="Homeodomain-like_sf"/>
</dbReference>
<dbReference type="InterPro" id="IPR001647">
    <property type="entry name" value="HTH_TetR"/>
</dbReference>
<dbReference type="PROSITE" id="PS01081">
    <property type="entry name" value="HTH_TETR_1"/>
    <property type="match status" value="1"/>
</dbReference>
<feature type="DNA-binding region" description="H-T-H motif" evidence="4">
    <location>
        <begin position="32"/>
        <end position="51"/>
    </location>
</feature>
<dbReference type="SUPFAM" id="SSF46689">
    <property type="entry name" value="Homeodomain-like"/>
    <property type="match status" value="1"/>
</dbReference>
<evidence type="ECO:0000256" key="1">
    <source>
        <dbReference type="ARBA" id="ARBA00023015"/>
    </source>
</evidence>
<reference evidence="6 7" key="1">
    <citation type="submission" date="2020-08" db="EMBL/GenBank/DDBJ databases">
        <title>Genomic Encyclopedia of Type Strains, Phase III (KMG-III): the genomes of soil and plant-associated and newly described type strains.</title>
        <authorList>
            <person name="Whitman W."/>
        </authorList>
    </citation>
    <scope>NUCLEOTIDE SEQUENCE [LARGE SCALE GENOMIC DNA]</scope>
    <source>
        <strain evidence="6 7">CECT 5831</strain>
    </source>
</reference>
<comment type="caution">
    <text evidence="6">The sequence shown here is derived from an EMBL/GenBank/DDBJ whole genome shotgun (WGS) entry which is preliminary data.</text>
</comment>
<dbReference type="Pfam" id="PF16925">
    <property type="entry name" value="TetR_C_13"/>
    <property type="match status" value="1"/>
</dbReference>
<proteinExistence type="predicted"/>
<dbReference type="InterPro" id="IPR011075">
    <property type="entry name" value="TetR_C"/>
</dbReference>
<dbReference type="EMBL" id="JACHXJ010000001">
    <property type="protein sequence ID" value="MBB3126227.1"/>
    <property type="molecule type" value="Genomic_DNA"/>
</dbReference>
<evidence type="ECO:0000259" key="5">
    <source>
        <dbReference type="PROSITE" id="PS50977"/>
    </source>
</evidence>
<dbReference type="PANTHER" id="PTHR47506:SF1">
    <property type="entry name" value="HTH-TYPE TRANSCRIPTIONAL REGULATOR YJDC"/>
    <property type="match status" value="1"/>
</dbReference>
<dbReference type="SUPFAM" id="SSF48498">
    <property type="entry name" value="Tetracyclin repressor-like, C-terminal domain"/>
    <property type="match status" value="1"/>
</dbReference>
<dbReference type="PRINTS" id="PR00455">
    <property type="entry name" value="HTHTETR"/>
</dbReference>
<keyword evidence="3" id="KW-0804">Transcription</keyword>
<dbReference type="InterPro" id="IPR036271">
    <property type="entry name" value="Tet_transcr_reg_TetR-rel_C_sf"/>
</dbReference>
<evidence type="ECO:0000256" key="2">
    <source>
        <dbReference type="ARBA" id="ARBA00023125"/>
    </source>
</evidence>
<dbReference type="AlphaFoldDB" id="A0A839TN73"/>
<dbReference type="Proteomes" id="UP000517523">
    <property type="component" value="Unassembled WGS sequence"/>
</dbReference>
<dbReference type="Gene3D" id="1.10.357.10">
    <property type="entry name" value="Tetracycline Repressor, domain 2"/>
    <property type="match status" value="1"/>
</dbReference>
<evidence type="ECO:0000313" key="6">
    <source>
        <dbReference type="EMBL" id="MBB3126227.1"/>
    </source>
</evidence>
<gene>
    <name evidence="6" type="ORF">FHS19_000881</name>
</gene>
<evidence type="ECO:0000256" key="4">
    <source>
        <dbReference type="PROSITE-ProRule" id="PRU00335"/>
    </source>
</evidence>
<keyword evidence="1" id="KW-0805">Transcription regulation</keyword>
<evidence type="ECO:0000313" key="7">
    <source>
        <dbReference type="Proteomes" id="UP000517523"/>
    </source>
</evidence>
<dbReference type="Gene3D" id="1.10.10.60">
    <property type="entry name" value="Homeodomain-like"/>
    <property type="match status" value="1"/>
</dbReference>
<name>A0A839TN73_9BACL</name>
<dbReference type="Pfam" id="PF00440">
    <property type="entry name" value="TetR_N"/>
    <property type="match status" value="1"/>
</dbReference>
<protein>
    <submittedName>
        <fullName evidence="6">AcrR family transcriptional regulator</fullName>
    </submittedName>
</protein>
<evidence type="ECO:0000256" key="3">
    <source>
        <dbReference type="ARBA" id="ARBA00023163"/>
    </source>
</evidence>
<keyword evidence="2 4" id="KW-0238">DNA-binding</keyword>
<sequence length="195" mass="21930">MSKSGRPREFKDTTVIDAAMEVFWSQGYEACSTDDLCKETGLGRGSLYNAFGSKHELYEQALIRYHQVGIEAQLDILHNDAPVKERLRELLEWEIWKNSAAKDRGCLIINASAERGKSDPAVEKIFKQHLALLEQAIEDAIREGQSAGEISRERETSELAAMFLSCYYGLRVIYPGTMNRALARRIIDGTLAAML</sequence>
<accession>A0A839TN73</accession>
<dbReference type="GO" id="GO:0003677">
    <property type="term" value="F:DNA binding"/>
    <property type="evidence" value="ECO:0007669"/>
    <property type="project" value="UniProtKB-UniRule"/>
</dbReference>
<dbReference type="RefSeq" id="WP_183579050.1">
    <property type="nucleotide sequence ID" value="NZ_JACHXJ010000001.1"/>
</dbReference>
<dbReference type="InterPro" id="IPR023772">
    <property type="entry name" value="DNA-bd_HTH_TetR-type_CS"/>
</dbReference>
<feature type="domain" description="HTH tetR-type" evidence="5">
    <location>
        <begin position="9"/>
        <end position="69"/>
    </location>
</feature>
<dbReference type="PROSITE" id="PS50977">
    <property type="entry name" value="HTH_TETR_2"/>
    <property type="match status" value="1"/>
</dbReference>
<dbReference type="PANTHER" id="PTHR47506">
    <property type="entry name" value="TRANSCRIPTIONAL REGULATORY PROTEIN"/>
    <property type="match status" value="1"/>
</dbReference>